<dbReference type="Gene3D" id="3.50.50.60">
    <property type="entry name" value="FAD/NAD(P)-binding domain"/>
    <property type="match status" value="2"/>
</dbReference>
<comment type="cofactor">
    <cofactor evidence="1">
        <name>FAD</name>
        <dbReference type="ChEBI" id="CHEBI:57692"/>
    </cofactor>
</comment>
<evidence type="ECO:0000259" key="4">
    <source>
        <dbReference type="Pfam" id="PF02852"/>
    </source>
</evidence>
<accession>A0A1F7U1A1</accession>
<dbReference type="EMBL" id="MGDX01000002">
    <property type="protein sequence ID" value="OGL72021.1"/>
    <property type="molecule type" value="Genomic_DNA"/>
</dbReference>
<dbReference type="PRINTS" id="PR00368">
    <property type="entry name" value="FADPNR"/>
</dbReference>
<name>A0A1F7U1A1_9BACT</name>
<dbReference type="InterPro" id="IPR016156">
    <property type="entry name" value="FAD/NAD-linked_Rdtase_dimer_sf"/>
</dbReference>
<evidence type="ECO:0000313" key="7">
    <source>
        <dbReference type="Proteomes" id="UP000177097"/>
    </source>
</evidence>
<organism evidence="6 7">
    <name type="scientific">Candidatus Uhrbacteria bacterium RIFCSPHIGHO2_02_FULL_53_13</name>
    <dbReference type="NCBI Taxonomy" id="1802389"/>
    <lineage>
        <taxon>Bacteria</taxon>
        <taxon>Candidatus Uhriibacteriota</taxon>
    </lineage>
</organism>
<dbReference type="InterPro" id="IPR023753">
    <property type="entry name" value="FAD/NAD-binding_dom"/>
</dbReference>
<gene>
    <name evidence="6" type="ORF">A3C17_04520</name>
</gene>
<dbReference type="STRING" id="1802389.A3C17_04520"/>
<evidence type="ECO:0008006" key="8">
    <source>
        <dbReference type="Google" id="ProtNLM"/>
    </source>
</evidence>
<reference evidence="6 7" key="1">
    <citation type="journal article" date="2016" name="Nat. Commun.">
        <title>Thousands of microbial genomes shed light on interconnected biogeochemical processes in an aquifer system.</title>
        <authorList>
            <person name="Anantharaman K."/>
            <person name="Brown C.T."/>
            <person name="Hug L.A."/>
            <person name="Sharon I."/>
            <person name="Castelle C.J."/>
            <person name="Probst A.J."/>
            <person name="Thomas B.C."/>
            <person name="Singh A."/>
            <person name="Wilkins M.J."/>
            <person name="Karaoz U."/>
            <person name="Brodie E.L."/>
            <person name="Williams K.H."/>
            <person name="Hubbard S.S."/>
            <person name="Banfield J.F."/>
        </authorList>
    </citation>
    <scope>NUCLEOTIDE SEQUENCE [LARGE SCALE GENOMIC DNA]</scope>
</reference>
<dbReference type="AlphaFoldDB" id="A0A1F7U1A1"/>
<dbReference type="PANTHER" id="PTHR43014">
    <property type="entry name" value="MERCURIC REDUCTASE"/>
    <property type="match status" value="1"/>
</dbReference>
<feature type="non-terminal residue" evidence="6">
    <location>
        <position position="414"/>
    </location>
</feature>
<dbReference type="SUPFAM" id="SSF51905">
    <property type="entry name" value="FAD/NAD(P)-binding domain"/>
    <property type="match status" value="1"/>
</dbReference>
<dbReference type="Gene3D" id="3.30.390.30">
    <property type="match status" value="1"/>
</dbReference>
<protein>
    <recommendedName>
        <fullName evidence="8">FAD/NAD(P)-binding domain-containing protein</fullName>
    </recommendedName>
</protein>
<keyword evidence="3" id="KW-0274">FAD</keyword>
<dbReference type="PRINTS" id="PR00411">
    <property type="entry name" value="PNDRDTASEI"/>
</dbReference>
<dbReference type="Proteomes" id="UP000177097">
    <property type="component" value="Unassembled WGS sequence"/>
</dbReference>
<evidence type="ECO:0000256" key="2">
    <source>
        <dbReference type="ARBA" id="ARBA00022630"/>
    </source>
</evidence>
<dbReference type="GO" id="GO:0050660">
    <property type="term" value="F:flavin adenine dinucleotide binding"/>
    <property type="evidence" value="ECO:0007669"/>
    <property type="project" value="TreeGrafter"/>
</dbReference>
<dbReference type="InterPro" id="IPR004099">
    <property type="entry name" value="Pyr_nucl-diS_OxRdtase_dimer"/>
</dbReference>
<dbReference type="Pfam" id="PF02852">
    <property type="entry name" value="Pyr_redox_dim"/>
    <property type="match status" value="1"/>
</dbReference>
<dbReference type="GO" id="GO:0003955">
    <property type="term" value="F:NAD(P)H dehydrogenase (quinone) activity"/>
    <property type="evidence" value="ECO:0007669"/>
    <property type="project" value="TreeGrafter"/>
</dbReference>
<keyword evidence="2" id="KW-0285">Flavoprotein</keyword>
<evidence type="ECO:0000256" key="1">
    <source>
        <dbReference type="ARBA" id="ARBA00001974"/>
    </source>
</evidence>
<sequence length="414" mass="43868">MKYDYDLLVIGSGSAGFSAAEAARGTGRKIGIVESNKLGGDCPNFACVPTKALLRSAKAFLSLKQMDSLGIEVGSPRFSFERVMKRRGALVETLGGSRMEKIANQLGIDIVRGFATFMDPHTLHVDGKELTAARFVIATGTKTLVPSVPGISDVPWISHKEAIALDQRPDTMIVIGGGPVGCELSLFYAVMGTNVTLLQASPHILHREEPEVSEVAAQGLASVGVKIYTSAEVVRVEKHEKGVRVTARVGTAMQSMDVARLLLAAGRTSNTGGLGLQAAGVTTDAFGTIETNEELRTSQKHIWAAGDVDGGMQFTHTAHYEGGIAGHNAFARNAKRVDERVVPRVTFVHPEVASVGMTEAQAKEVLGSVLVGTFPLRGLGRGLIDGHRDGLIKLIADKKTRNVVGGHMVGERAG</sequence>
<evidence type="ECO:0000259" key="5">
    <source>
        <dbReference type="Pfam" id="PF07992"/>
    </source>
</evidence>
<dbReference type="InterPro" id="IPR036188">
    <property type="entry name" value="FAD/NAD-bd_sf"/>
</dbReference>
<feature type="domain" description="FAD/NAD(P)-binding" evidence="5">
    <location>
        <begin position="5"/>
        <end position="322"/>
    </location>
</feature>
<evidence type="ECO:0000256" key="3">
    <source>
        <dbReference type="ARBA" id="ARBA00022827"/>
    </source>
</evidence>
<evidence type="ECO:0000313" key="6">
    <source>
        <dbReference type="EMBL" id="OGL72021.1"/>
    </source>
</evidence>
<dbReference type="PANTHER" id="PTHR43014:SF4">
    <property type="entry name" value="PYRIDINE NUCLEOTIDE-DISULFIDE OXIDOREDUCTASE RCLA-RELATED"/>
    <property type="match status" value="1"/>
</dbReference>
<proteinExistence type="predicted"/>
<dbReference type="Pfam" id="PF07992">
    <property type="entry name" value="Pyr_redox_2"/>
    <property type="match status" value="1"/>
</dbReference>
<comment type="caution">
    <text evidence="6">The sequence shown here is derived from an EMBL/GenBank/DDBJ whole genome shotgun (WGS) entry which is preliminary data.</text>
</comment>
<feature type="domain" description="Pyridine nucleotide-disulphide oxidoreductase dimerisation" evidence="4">
    <location>
        <begin position="342"/>
        <end position="414"/>
    </location>
</feature>